<dbReference type="OrthoDB" id="5575062at2759"/>
<dbReference type="GO" id="GO:0000796">
    <property type="term" value="C:condensin complex"/>
    <property type="evidence" value="ECO:0007669"/>
    <property type="project" value="TreeGrafter"/>
</dbReference>
<dbReference type="Pfam" id="PF02463">
    <property type="entry name" value="SMC_N"/>
    <property type="match status" value="1"/>
</dbReference>
<sequence>MKQGSRFTISRTISSTEDSYYEMNGKVIQYKEIKKALKKHGIDMDYTRFLILQGEIESISQMKPVGNHEKAGMLDYIEDIIGSNRFADSIARLKEDWNVKNNEDKEKRGMLRLVSKEREELREPRNKAIEFLRLDNDRVLCENSIFHFHRMEAEDELEALVEKKKILADKIKSLKAEMEKVQNSRKSFEKELSQVVKEHSDIFKKSEELKEEFKELERQDASNLMDVKHAKTKIQNLKRNLEDCQNELSKLNKQTSIYENETEELHKKKEKLEAEKAVEEKKATEVMGSLKQETEVLQEKKDKIENELKHLKGNMYDIKSEIDLAQSELNICVSGVKREKEKLSTLISNLEKNTELSKREGSLLEKQELRLTQLENAVTSLKGQLSDSKANELSLSQQLRNERLKYEEARNTQQTSQNSSSLLKGLLKEKSEGRIPGIYGRLGDLGAIDEKYDVAISTACGRLDNIVTDTISTAQKCVEFLKRHNLGYATFIALDQMKKYEPYIHQKTMTPENVPRLFDLVRVKDNSLLPAFYFAIGTTLVARDLEQATRIGLKGRERHRVVTLKGEVIDLAGTMSGGGGHVARGRMGQTIVECKFTNEDLSRMSASINQLSNKVTEIRKLCLSLEDQINQKTSEISSLQHSIKKLKLHCKAYKEQIEMISSQIEEQKKKVSESTVDEKKVSSLEETIKIKNKSYKKAVQETADTEEKVTKLQEEILKISKGNLSKAKKNLDQLKKKYDDVSQAITKSTVNIKQSKIKIRKLDNKIQSITKELETNEKILGNFKEKQSTITVKGSEIQEKINICQEELIKLKEKQTKLKKEMESFNEGEHKMKSEEIEHKNEMKKLEADMSEVKAIIKSFSAKIEKLKLNEIEEESTKIPILSKEEIQQLDIRSLESELGAQQVKLETMTPNLSAIELYKAKTVVYEEKLRDVEAIRIEKRITKMRYDELRKRRLHEFMLGISVIAKKLKEIYQMLTLGGDAEIELVDPSEPFKYGVELTIRPAKKSWKKLEFLSGGEKTLSSLALVFALHYYRPTPFYVMDEIDAALDVRNVAIVGYFLKERTKNAQFIIVSLRNVMNELSDHLLGIYKTNNCTKNISLSSVTEWKEEEESERNS</sequence>
<evidence type="ECO:0000256" key="7">
    <source>
        <dbReference type="ARBA" id="ARBA00023242"/>
    </source>
</evidence>
<dbReference type="SUPFAM" id="SSF75553">
    <property type="entry name" value="Smc hinge domain"/>
    <property type="match status" value="1"/>
</dbReference>
<evidence type="ECO:0000256" key="4">
    <source>
        <dbReference type="ARBA" id="ARBA00022840"/>
    </source>
</evidence>
<evidence type="ECO:0000256" key="2">
    <source>
        <dbReference type="ARBA" id="ARBA00006005"/>
    </source>
</evidence>
<dbReference type="Gene3D" id="1.10.287.1490">
    <property type="match status" value="1"/>
</dbReference>
<gene>
    <name evidence="10" type="primary">Smc4</name>
    <name evidence="10" type="ORF">TNIN_296111</name>
</gene>
<dbReference type="InterPro" id="IPR036277">
    <property type="entry name" value="SMC_hinge_sf"/>
</dbReference>
<dbReference type="EMBL" id="BMAV01002595">
    <property type="protein sequence ID" value="GFY41631.1"/>
    <property type="molecule type" value="Genomic_DNA"/>
</dbReference>
<dbReference type="InterPro" id="IPR010935">
    <property type="entry name" value="SMC_hinge"/>
</dbReference>
<dbReference type="Gene3D" id="3.40.50.300">
    <property type="entry name" value="P-loop containing nucleotide triphosphate hydrolases"/>
    <property type="match status" value="2"/>
</dbReference>
<dbReference type="PANTHER" id="PTHR18937">
    <property type="entry name" value="STRUCTURAL MAINTENANCE OF CHROMOSOMES SMC FAMILY MEMBER"/>
    <property type="match status" value="1"/>
</dbReference>
<proteinExistence type="inferred from homology"/>
<comment type="similarity">
    <text evidence="2">Belongs to the SMC family. SMC4 subfamily.</text>
</comment>
<feature type="domain" description="SMC hinge" evidence="9">
    <location>
        <begin position="436"/>
        <end position="552"/>
    </location>
</feature>
<organism evidence="10 11">
    <name type="scientific">Trichonephila inaurata madagascariensis</name>
    <dbReference type="NCBI Taxonomy" id="2747483"/>
    <lineage>
        <taxon>Eukaryota</taxon>
        <taxon>Metazoa</taxon>
        <taxon>Ecdysozoa</taxon>
        <taxon>Arthropoda</taxon>
        <taxon>Chelicerata</taxon>
        <taxon>Arachnida</taxon>
        <taxon>Araneae</taxon>
        <taxon>Araneomorphae</taxon>
        <taxon>Entelegynae</taxon>
        <taxon>Araneoidea</taxon>
        <taxon>Nephilidae</taxon>
        <taxon>Trichonephila</taxon>
        <taxon>Trichonephila inaurata</taxon>
    </lineage>
</organism>
<dbReference type="Proteomes" id="UP000886998">
    <property type="component" value="Unassembled WGS sequence"/>
</dbReference>
<dbReference type="SMART" id="SM00968">
    <property type="entry name" value="SMC_hinge"/>
    <property type="match status" value="1"/>
</dbReference>
<comment type="caution">
    <text evidence="10">The sequence shown here is derived from an EMBL/GenBank/DDBJ whole genome shotgun (WGS) entry which is preliminary data.</text>
</comment>
<dbReference type="Pfam" id="PF06470">
    <property type="entry name" value="SMC_hinge"/>
    <property type="match status" value="1"/>
</dbReference>
<dbReference type="AlphaFoldDB" id="A0A8X6WWZ4"/>
<dbReference type="FunFam" id="1.20.1060.20:FF:000003">
    <property type="entry name" value="Structural maintenance of chromosomes 4"/>
    <property type="match status" value="1"/>
</dbReference>
<dbReference type="Gene3D" id="3.30.70.1620">
    <property type="match status" value="1"/>
</dbReference>
<keyword evidence="6" id="KW-0226">DNA condensation</keyword>
<dbReference type="PANTHER" id="PTHR18937:SF172">
    <property type="entry name" value="STRUCTURAL MAINTENANCE OF CHROMOSOMES PROTEIN"/>
    <property type="match status" value="1"/>
</dbReference>
<dbReference type="GO" id="GO:0005524">
    <property type="term" value="F:ATP binding"/>
    <property type="evidence" value="ECO:0007669"/>
    <property type="project" value="UniProtKB-KW"/>
</dbReference>
<evidence type="ECO:0000256" key="5">
    <source>
        <dbReference type="ARBA" id="ARBA00023054"/>
    </source>
</evidence>
<evidence type="ECO:0000259" key="9">
    <source>
        <dbReference type="SMART" id="SM00968"/>
    </source>
</evidence>
<evidence type="ECO:0000256" key="3">
    <source>
        <dbReference type="ARBA" id="ARBA00022741"/>
    </source>
</evidence>
<keyword evidence="5 8" id="KW-0175">Coiled coil</keyword>
<dbReference type="GO" id="GO:0005634">
    <property type="term" value="C:nucleus"/>
    <property type="evidence" value="ECO:0007669"/>
    <property type="project" value="UniProtKB-SubCell"/>
</dbReference>
<dbReference type="GO" id="GO:0007076">
    <property type="term" value="P:mitotic chromosome condensation"/>
    <property type="evidence" value="ECO:0007669"/>
    <property type="project" value="TreeGrafter"/>
</dbReference>
<dbReference type="InterPro" id="IPR027417">
    <property type="entry name" value="P-loop_NTPase"/>
</dbReference>
<feature type="coiled-coil region" evidence="8">
    <location>
        <begin position="608"/>
        <end position="670"/>
    </location>
</feature>
<dbReference type="InterPro" id="IPR024704">
    <property type="entry name" value="SMC"/>
</dbReference>
<evidence type="ECO:0000256" key="1">
    <source>
        <dbReference type="ARBA" id="ARBA00004123"/>
    </source>
</evidence>
<evidence type="ECO:0000313" key="10">
    <source>
        <dbReference type="EMBL" id="GFY41631.1"/>
    </source>
</evidence>
<name>A0A8X6WWZ4_9ARAC</name>
<dbReference type="Gene3D" id="1.20.5.340">
    <property type="match status" value="1"/>
</dbReference>
<accession>A0A8X6WWZ4</accession>
<dbReference type="SUPFAM" id="SSF52540">
    <property type="entry name" value="P-loop containing nucleoside triphosphate hydrolases"/>
    <property type="match status" value="2"/>
</dbReference>
<dbReference type="GO" id="GO:0016887">
    <property type="term" value="F:ATP hydrolysis activity"/>
    <property type="evidence" value="ECO:0007669"/>
    <property type="project" value="InterPro"/>
</dbReference>
<dbReference type="Gene3D" id="1.20.1060.20">
    <property type="match status" value="1"/>
</dbReference>
<keyword evidence="3" id="KW-0547">Nucleotide-binding</keyword>
<comment type="subcellular location">
    <subcellularLocation>
        <location evidence="1">Nucleus</location>
    </subcellularLocation>
</comment>
<feature type="coiled-coil region" evidence="8">
    <location>
        <begin position="150"/>
        <end position="391"/>
    </location>
</feature>
<dbReference type="PIRSF" id="PIRSF005719">
    <property type="entry name" value="SMC"/>
    <property type="match status" value="1"/>
</dbReference>
<keyword evidence="4" id="KW-0067">ATP-binding</keyword>
<protein>
    <submittedName>
        <fullName evidence="10">Structural maintenance of chromosomes protein 4</fullName>
    </submittedName>
</protein>
<reference evidence="10" key="1">
    <citation type="submission" date="2020-08" db="EMBL/GenBank/DDBJ databases">
        <title>Multicomponent nature underlies the extraordinary mechanical properties of spider dragline silk.</title>
        <authorList>
            <person name="Kono N."/>
            <person name="Nakamura H."/>
            <person name="Mori M."/>
            <person name="Yoshida Y."/>
            <person name="Ohtoshi R."/>
            <person name="Malay A.D."/>
            <person name="Moran D.A.P."/>
            <person name="Tomita M."/>
            <person name="Numata K."/>
            <person name="Arakawa K."/>
        </authorList>
    </citation>
    <scope>NUCLEOTIDE SEQUENCE</scope>
</reference>
<keyword evidence="11" id="KW-1185">Reference proteome</keyword>
<dbReference type="InterPro" id="IPR003395">
    <property type="entry name" value="RecF/RecN/SMC_N"/>
</dbReference>
<feature type="coiled-coil region" evidence="8">
    <location>
        <begin position="695"/>
        <end position="863"/>
    </location>
</feature>
<evidence type="ECO:0000256" key="6">
    <source>
        <dbReference type="ARBA" id="ARBA00023067"/>
    </source>
</evidence>
<keyword evidence="7" id="KW-0539">Nucleus</keyword>
<evidence type="ECO:0000256" key="8">
    <source>
        <dbReference type="SAM" id="Coils"/>
    </source>
</evidence>
<evidence type="ECO:0000313" key="11">
    <source>
        <dbReference type="Proteomes" id="UP000886998"/>
    </source>
</evidence>